<organism evidence="1 2">
    <name type="scientific">Alternaria tenuissima</name>
    <dbReference type="NCBI Taxonomy" id="119927"/>
    <lineage>
        <taxon>Eukaryota</taxon>
        <taxon>Fungi</taxon>
        <taxon>Dikarya</taxon>
        <taxon>Ascomycota</taxon>
        <taxon>Pezizomycotina</taxon>
        <taxon>Dothideomycetes</taxon>
        <taxon>Pleosporomycetidae</taxon>
        <taxon>Pleosporales</taxon>
        <taxon>Pleosporineae</taxon>
        <taxon>Pleosporaceae</taxon>
        <taxon>Alternaria</taxon>
        <taxon>Alternaria sect. Alternaria</taxon>
        <taxon>Alternaria alternata complex</taxon>
    </lineage>
</organism>
<evidence type="ECO:0000313" key="2">
    <source>
        <dbReference type="Proteomes" id="UP000292402"/>
    </source>
</evidence>
<name>A0A4Q4MBQ1_9PLEO</name>
<proteinExistence type="predicted"/>
<accession>A0A4Q4MBQ1</accession>
<reference evidence="2" key="1">
    <citation type="journal article" date="2019" name="bioRxiv">
        <title>Genomics, evolutionary history and diagnostics of the Alternaria alternata species group including apple and Asian pear pathotypes.</title>
        <authorList>
            <person name="Armitage A.D."/>
            <person name="Cockerton H.M."/>
            <person name="Sreenivasaprasad S."/>
            <person name="Woodhall J.W."/>
            <person name="Lane C.R."/>
            <person name="Harrison R.J."/>
            <person name="Clarkson J.P."/>
        </authorList>
    </citation>
    <scope>NUCLEOTIDE SEQUENCE [LARGE SCALE GENOMIC DNA]</scope>
    <source>
        <strain evidence="2">FERA 1082</strain>
    </source>
</reference>
<comment type="caution">
    <text evidence="1">The sequence shown here is derived from an EMBL/GenBank/DDBJ whole genome shotgun (WGS) entry which is preliminary data.</text>
</comment>
<dbReference type="EMBL" id="PDXA01000028">
    <property type="protein sequence ID" value="RYN46898.1"/>
    <property type="molecule type" value="Genomic_DNA"/>
</dbReference>
<gene>
    <name evidence="1" type="ORF">AA0114_g8061</name>
</gene>
<sequence length="238" mass="26717">MTPSLPEGANVALWNILCDGPFTIDIAAESGTPQANPIQPQFLKGVTFHAERESEWKGTVVPYIRLLTFTVASTTDTFFIGAMLKALPDIANNILRVDMNGFHWFSGVSGNRKSNPFMILASNLPSLREMSFSLHTSAITDSMWGERQLLELERTRPDKAKERRVRTVAEVVGRYGMAQIFNSRALEHIRLVYIKSEMITPFIVQGTPEVVLANIRKWLVQGFKEHDREVVVELSLAA</sequence>
<dbReference type="Proteomes" id="UP000292402">
    <property type="component" value="Unassembled WGS sequence"/>
</dbReference>
<evidence type="ECO:0000313" key="1">
    <source>
        <dbReference type="EMBL" id="RYN46898.1"/>
    </source>
</evidence>
<protein>
    <submittedName>
        <fullName evidence="1">Uncharacterized protein</fullName>
    </submittedName>
</protein>
<dbReference type="AlphaFoldDB" id="A0A4Q4MBQ1"/>